<gene>
    <name evidence="1" type="ORF">GCM10007390_12210</name>
</gene>
<keyword evidence="2" id="KW-1185">Reference proteome</keyword>
<evidence type="ECO:0000313" key="1">
    <source>
        <dbReference type="EMBL" id="GHB60053.1"/>
    </source>
</evidence>
<reference evidence="1 2" key="1">
    <citation type="journal article" date="2014" name="Int. J. Syst. Evol. Microbiol.">
        <title>Complete genome sequence of Corynebacterium casei LMG S-19264T (=DSM 44701T), isolated from a smear-ripened cheese.</title>
        <authorList>
            <consortium name="US DOE Joint Genome Institute (JGI-PGF)"/>
            <person name="Walter F."/>
            <person name="Albersmeier A."/>
            <person name="Kalinowski J."/>
            <person name="Ruckert C."/>
        </authorList>
    </citation>
    <scope>NUCLEOTIDE SEQUENCE [LARGE SCALE GENOMIC DNA]</scope>
    <source>
        <strain evidence="1 2">KCTC 12866</strain>
    </source>
</reference>
<accession>A0A8J3D2Q2</accession>
<proteinExistence type="predicted"/>
<dbReference type="AlphaFoldDB" id="A0A8J3D2Q2"/>
<dbReference type="EMBL" id="BMXF01000001">
    <property type="protein sequence ID" value="GHB60053.1"/>
    <property type="molecule type" value="Genomic_DNA"/>
</dbReference>
<comment type="caution">
    <text evidence="1">The sequence shown here is derived from an EMBL/GenBank/DDBJ whole genome shotgun (WGS) entry which is preliminary data.</text>
</comment>
<sequence length="213" mass="24323">MLLIACEGNDSPRPDPGYEYFPLETGTFREYEVTETRYALAQPAQTRTYRIRETIGLKYTDASGQDVYPFERSVREGKAWRVDSVGLAWRTADQAFRTENGRTFIKIQFPVRESLRWNGNLYNTLGKQIFEINAVDRPLMLDSLAFARTITVVQQNDSTLLSLRKSQETYAGNIGLIKREQTSVQYCGTPDCLGKGIIDYGFTKTTLLKNYGR</sequence>
<name>A0A8J3D2Q2_9BACT</name>
<evidence type="ECO:0000313" key="2">
    <source>
        <dbReference type="Proteomes" id="UP000598271"/>
    </source>
</evidence>
<organism evidence="1 2">
    <name type="scientific">Persicitalea jodogahamensis</name>
    <dbReference type="NCBI Taxonomy" id="402147"/>
    <lineage>
        <taxon>Bacteria</taxon>
        <taxon>Pseudomonadati</taxon>
        <taxon>Bacteroidota</taxon>
        <taxon>Cytophagia</taxon>
        <taxon>Cytophagales</taxon>
        <taxon>Spirosomataceae</taxon>
        <taxon>Persicitalea</taxon>
    </lineage>
</organism>
<dbReference type="Proteomes" id="UP000598271">
    <property type="component" value="Unassembled WGS sequence"/>
</dbReference>
<protein>
    <submittedName>
        <fullName evidence="1">Uncharacterized protein</fullName>
    </submittedName>
</protein>